<protein>
    <submittedName>
        <fullName evidence="2">Uncharacterized protein</fullName>
    </submittedName>
</protein>
<dbReference type="AlphaFoldDB" id="A0A6A4KHM1"/>
<sequence length="1023" mass="115075">MTDFFKKRDVRELLKYRKILFIGDSNVRPVYKDLLSAMNQKKLTSIDILKNPDVESYFGDIAVQQCGRKTDWSFWENRIYEGGECRVEMFCTGYIIMDVIRGFYRKLMEVPSSLPNIVFISYGPSHWKTRRLLLFGLMSELKYNFPANTLFIVVTGFPTSTDSFGDPIYDDVPYFTRSNLMDDEENNMAVYDRTLFLGFTHLNLAFYLRKKSAFRGVVGKPGWESVVVRYTTFLLLTTIAQNLQKKTPGRVNQEQLTKAINSSRSKDEFGMMLQTLTNKWVNMKSKASVDDQSDPAVQNAREILNLLWKLYNHHESRCGKTSSGGQRAKLKDQKAKSDRQTLIAVNLLSPKKVNDASGAQSVAAVNEEKQNNVSSEDKKRDEGECDKKGIESDTESLEEGEIRDSPCASASTSPKRGLKNQKVFSEISSSEDEGGDEGNTSHHIPLQTAPPVIQLPRSSYPNQLGNVVFDARSVINLRMHELRQTVRQALGLPTMPYNPQPFTIDISEEESPVNGGRVQESSNQSNEILSWPSAPFDPSRPSTSCNPPQPFTIDISEEGPPPNVDGAIPVYQLTQDILSQPSTSCNPPAPFIIDITDGESPSGGTEEHLVTYQSSEDVIINLDSSDSDDTTNRQIQPETTNHTSPNQHLNITSQIPTIDLRPRSQKKIRKKQTMSDSKTKISEKINRDLYLKDKGGESIPWPTDLGISDSDKLWGWWRSYIHTKNDCAITMCPRDWPEIHARIPTNFKVKGNIAIPKVIDDLKLFLQSLKDVTLIEGLLDFSYDLDDGVLDGANEHVYEPVPLDTGNVQVPQSENVESAVRKPHISVCSFASIHNDLPKQTGTVSRGIESTATKPLDTEISRGCPGKVNFRIPQRGTAKSTVIKPLISVCSFASYRHFVSRQSGAAGGRVLELPPSKQPALEYNAHAKPASPRNQWSPFNSWVPAKSSGNRGRDVQRVDYPQSQRRKRSRSRSRRSPPKRIEAQLPKSYSNVRRRSRSPIWSHRRASSPRRHRSPIKPKNVRS</sequence>
<feature type="region of interest" description="Disordered" evidence="1">
    <location>
        <begin position="358"/>
        <end position="446"/>
    </location>
</feature>
<comment type="caution">
    <text evidence="2">The sequence shown here is derived from an EMBL/GenBank/DDBJ whole genome shotgun (WGS) entry which is preliminary data.</text>
</comment>
<keyword evidence="3" id="KW-1185">Reference proteome</keyword>
<accession>A0A6A4KHM1</accession>
<dbReference type="OrthoDB" id="9975373at2759"/>
<evidence type="ECO:0000313" key="2">
    <source>
        <dbReference type="EMBL" id="KAF6214481.1"/>
    </source>
</evidence>
<feature type="compositionally biased region" description="Polar residues" evidence="1">
    <location>
        <begin position="632"/>
        <end position="649"/>
    </location>
</feature>
<dbReference type="Proteomes" id="UP000466442">
    <property type="component" value="Unassembled WGS sequence"/>
</dbReference>
<proteinExistence type="predicted"/>
<gene>
    <name evidence="2" type="ORF">GE061_009224</name>
</gene>
<feature type="region of interest" description="Disordered" evidence="1">
    <location>
        <begin position="926"/>
        <end position="1023"/>
    </location>
</feature>
<feature type="region of interest" description="Disordered" evidence="1">
    <location>
        <begin position="316"/>
        <end position="336"/>
    </location>
</feature>
<dbReference type="EMBL" id="WIXP02000002">
    <property type="protein sequence ID" value="KAF6214481.1"/>
    <property type="molecule type" value="Genomic_DNA"/>
</dbReference>
<reference evidence="2" key="1">
    <citation type="journal article" date="2021" name="Mol. Ecol. Resour.">
        <title>Apolygus lucorum genome provides insights into omnivorousness and mesophyll feeding.</title>
        <authorList>
            <person name="Liu Y."/>
            <person name="Liu H."/>
            <person name="Wang H."/>
            <person name="Huang T."/>
            <person name="Liu B."/>
            <person name="Yang B."/>
            <person name="Yin L."/>
            <person name="Li B."/>
            <person name="Zhang Y."/>
            <person name="Zhang S."/>
            <person name="Jiang F."/>
            <person name="Zhang X."/>
            <person name="Ren Y."/>
            <person name="Wang B."/>
            <person name="Wang S."/>
            <person name="Lu Y."/>
            <person name="Wu K."/>
            <person name="Fan W."/>
            <person name="Wang G."/>
        </authorList>
    </citation>
    <scope>NUCLEOTIDE SEQUENCE</scope>
    <source>
        <strain evidence="2">12Hb</strain>
    </source>
</reference>
<feature type="compositionally biased region" description="Basic residues" evidence="1">
    <location>
        <begin position="992"/>
        <end position="1023"/>
    </location>
</feature>
<evidence type="ECO:0000256" key="1">
    <source>
        <dbReference type="SAM" id="MobiDB-lite"/>
    </source>
</evidence>
<organism evidence="2 3">
    <name type="scientific">Apolygus lucorum</name>
    <name type="common">Small green plant bug</name>
    <name type="synonym">Lygocoris lucorum</name>
    <dbReference type="NCBI Taxonomy" id="248454"/>
    <lineage>
        <taxon>Eukaryota</taxon>
        <taxon>Metazoa</taxon>
        <taxon>Ecdysozoa</taxon>
        <taxon>Arthropoda</taxon>
        <taxon>Hexapoda</taxon>
        <taxon>Insecta</taxon>
        <taxon>Pterygota</taxon>
        <taxon>Neoptera</taxon>
        <taxon>Paraneoptera</taxon>
        <taxon>Hemiptera</taxon>
        <taxon>Heteroptera</taxon>
        <taxon>Panheteroptera</taxon>
        <taxon>Cimicomorpha</taxon>
        <taxon>Miridae</taxon>
        <taxon>Mirini</taxon>
        <taxon>Apolygus</taxon>
    </lineage>
</organism>
<feature type="compositionally biased region" description="Basic residues" evidence="1">
    <location>
        <begin position="964"/>
        <end position="978"/>
    </location>
</feature>
<feature type="compositionally biased region" description="Acidic residues" evidence="1">
    <location>
        <begin position="392"/>
        <end position="401"/>
    </location>
</feature>
<feature type="region of interest" description="Disordered" evidence="1">
    <location>
        <begin position="623"/>
        <end position="649"/>
    </location>
</feature>
<name>A0A6A4KHM1_APOLU</name>
<evidence type="ECO:0000313" key="3">
    <source>
        <dbReference type="Proteomes" id="UP000466442"/>
    </source>
</evidence>
<feature type="compositionally biased region" description="Basic and acidic residues" evidence="1">
    <location>
        <begin position="366"/>
        <end position="391"/>
    </location>
</feature>
<feature type="region of interest" description="Disordered" evidence="1">
    <location>
        <begin position="504"/>
        <end position="567"/>
    </location>
</feature>
<feature type="compositionally biased region" description="Polar residues" evidence="1">
    <location>
        <begin position="519"/>
        <end position="528"/>
    </location>
</feature>